<dbReference type="EMBL" id="JAYKXP010000029">
    <property type="protein sequence ID" value="KAK7043086.1"/>
    <property type="molecule type" value="Genomic_DNA"/>
</dbReference>
<keyword evidence="2" id="KW-1185">Reference proteome</keyword>
<organism evidence="1 2">
    <name type="scientific">Paramarasmius palmivorus</name>
    <dbReference type="NCBI Taxonomy" id="297713"/>
    <lineage>
        <taxon>Eukaryota</taxon>
        <taxon>Fungi</taxon>
        <taxon>Dikarya</taxon>
        <taxon>Basidiomycota</taxon>
        <taxon>Agaricomycotina</taxon>
        <taxon>Agaricomycetes</taxon>
        <taxon>Agaricomycetidae</taxon>
        <taxon>Agaricales</taxon>
        <taxon>Marasmiineae</taxon>
        <taxon>Marasmiaceae</taxon>
        <taxon>Paramarasmius</taxon>
    </lineage>
</organism>
<accession>A0AAW0CTC1</accession>
<proteinExistence type="predicted"/>
<gene>
    <name evidence="1" type="ORF">VNI00_008440</name>
</gene>
<name>A0AAW0CTC1_9AGAR</name>
<evidence type="ECO:0000313" key="1">
    <source>
        <dbReference type="EMBL" id="KAK7043086.1"/>
    </source>
</evidence>
<evidence type="ECO:0000313" key="2">
    <source>
        <dbReference type="Proteomes" id="UP001383192"/>
    </source>
</evidence>
<sequence length="236" mass="27109">MAPRRQAAYNLHHPIPFQLPPTQTYVPFQSTIGTSLDPGSQYQTASTQLSASRNLPVPTTDSPITQPIHSSIVQSQASIEQATKDETRTLKLAREPVLRYSLSEASAQDPNSKSISFAQDVDRLGRTWCDQYEHFDPAACHVKIQGHGIAIKYWSTVYRLDTTLRKQVNEWQWVAERYIQSSPEDFWEEFSVESEPGTRTRMNWKQITDRLRKDRIADDKAKGVGFRQRRRCSKLK</sequence>
<protein>
    <submittedName>
        <fullName evidence="1">Uncharacterized protein</fullName>
    </submittedName>
</protein>
<reference evidence="1 2" key="1">
    <citation type="submission" date="2024-01" db="EMBL/GenBank/DDBJ databases">
        <title>A draft genome for a cacao thread blight-causing isolate of Paramarasmius palmivorus.</title>
        <authorList>
            <person name="Baruah I.K."/>
            <person name="Bukari Y."/>
            <person name="Amoako-Attah I."/>
            <person name="Meinhardt L.W."/>
            <person name="Bailey B.A."/>
            <person name="Cohen S.P."/>
        </authorList>
    </citation>
    <scope>NUCLEOTIDE SEQUENCE [LARGE SCALE GENOMIC DNA]</scope>
    <source>
        <strain evidence="1 2">GH-12</strain>
    </source>
</reference>
<dbReference type="Proteomes" id="UP001383192">
    <property type="component" value="Unassembled WGS sequence"/>
</dbReference>
<dbReference type="AlphaFoldDB" id="A0AAW0CTC1"/>
<comment type="caution">
    <text evidence="1">The sequence shown here is derived from an EMBL/GenBank/DDBJ whole genome shotgun (WGS) entry which is preliminary data.</text>
</comment>